<proteinExistence type="predicted"/>
<evidence type="ECO:0000313" key="1">
    <source>
        <dbReference type="EMBL" id="KAI5656908.1"/>
    </source>
</evidence>
<dbReference type="Proteomes" id="UP001060085">
    <property type="component" value="Linkage Group LG06"/>
</dbReference>
<sequence>MGFDFINCRSYVWILLSVFCYFSLFCSAADKISRGERLEDGDVIISQGKKFALGFFTPNGSEFRYVGIWYHDIPVQTVIWVANREKPIPGDGGVLTIDGDGNLVVLDGNGGLLWSSNISNSSTNSTAVLMDSGNLVLSHYSPGKNSNNRPLWQSFSHPTDTYLPEMRAYVQPGESITFTSWKSASDPSPGNYSMGVDPQGAPQIVIWDGPNRHWRSGHWNGLVFVGVPGMRPVYSYGFRLLADSDGKIYFIYSPSNTSHLIKFRVLWDGHEEQRSWAANSTDWRLLQLQPEQECDQYNKCGPFGICNINKSPICSCMDGFLPMDPVEWNSGDWSGGCKRRTELQCNSSSNDGFRTIEDVKLPDFLNYTGPENLDDCEAKCLMDCSCVAFSFVSGINCMMWTKELIDVQHFDAGGNTLYLRLARSDLGSSKGTKVAIIVSVTVGVGMIFLGVSIFLLRRRKRKQNQGIYSGFSWKLKQALFYHLAADVLNLSSKVQETNQSRSGEYLTDFSGPGDVSAEGQQGTGTELTYFSFSSVVAATDNFSDENKLGQGGFGHVYKGRLSCGEEIAVKRLSRKSGQGLEEFKNEVMLIAKLQHRNLVRLMGCCIYGEEKILLYEYMANKSLDSFLFDLAKKTQLDWRRRFSIIEGVARGLLYLHRDSRLRIIHRDLKPSNILLDEDMNPKISDFGMARIFGGNENEANTNRVVGTYGYMAPEYAMEGLFSVKSDVYSFGILMLEIISGRRNTSFRTAEYSNIIGYAWDLWDSGRAMEMLDPSIAGSSSQNEVMRCIHIAVLCVQDSASHRPNMAAVVLMLESEHAHLPPPGQPTLTSRRISADLDVWNEQHIDVLSSNDVTLKLSPGQTLISSGQNFELGFFTPGNSSKHYLGIWFKNIPQPSNSSSRLIIGSDGNQRLTDGQQKTFWSTNVTAPSGSAIAVISDKGNLILKDNSSGQVLWESSNFPGDTFLADMKLGFNFKTGEKRILRSWQSENNPAPGKVVFGLSEETPPQAFTWAGFEPYWRGSPWNGMKFIGMPEIDEKYLSGMKLVRDNQLGTVYLTYSIYENSCVTMSSIASSGLLKIWLLHGGLNQWNVMWQQPIHLYHSYGDCGPFGVCNQGSAPPCLCLKGFIPKSSQEWSKGNWTSGCTRWTQLTCDRNNTRFQKLSGMMKLPDHYEYLPNEKDAGGCQEWCLRNCSCVAYAYPAGIGCLVWLKDLLDIQQFSFGGEDLYLSLPNSDLGVKRTGPASARNTEEVPLIDFARIKKATNNFNQSNKLGSGGLGTVYEGALEDGQQIPVKRLSRHSGHGIEEFKNEFIDIQTPAQKSEEKLLMFEFFRNKSLDAVLFDPRKKLQLYWEKRLNIIQGIARGLLYLHRDSCLSIIHQDMKASNVLLDDNMNPKISDFGQARTFRVTQEFGNTGYMSPEYAMRGLFSEKSDVYRNAGFPCQDICFNLPCYTWQLWNDSKGLDLIDKSLADSGSCSQSEVMRCIQIGLLCVQDHAADRPTMLDVVLMLSCENNIPQPKEPRFRIQSPGRNKAYTVNEVTVSVLEGQTLVSPGGIFELGFFVPGNSSTQYVGIWLKIIPTRRIVWVANRENALSANDLSSKLIISSDGNLKLLDGQQRTVWSTAVTVTSNSTIAMLSDKGDFTLKDNVSGVSLWQSFDFPADTLLANMMLGYNFKTGKKNFLTSWKSDSDPAPGNFVVGLSEETPPQGFTWNGSKPYWRGGPWNGWKFVGIPDQEAGYQNGMMLVQDNQQGTVYLTYNLLNNSFLATTAIESSGLLKILRWEEQLNKWNTNWEAPENPCDVYGACGPFGVCSMGTSPICQCLKGYHPKLDEEWGKGNWTSGCVRRAQFTCERNSGNISSDKSQKDGFWKLSGVKLPDLYEYLYMIGDAQSCQEWCLNNCSCGAYAYPGGIGCMVWVKDLMDIQQFSFAGEDLYLRLANSELEGLLLAEKNSISGDTSQDDILEDSETSRSSLELPFIDFTMIKKATNNFSEANKLGSGGFGTVYEGTLEDGKQIAVKRLSSHSGQGIEEFKNEVLLISKLQHRNLVKLLGCCIQGEEKLLILECMKNKSLDTFLFDSKKRQQLNWAKRFNIIEGIARGLLYLHRDSRLRIIHRDLKASNILLDDEMNPKISDFGLARTFRVTEELGNTMRVVGTFGYMSPEYAMGGQFSEKSDVYGFGVLVLEIISGKKNTGFPYREKYFNLLGYAWELWEKGNWFDLIDDKSIIESSGTGREEVMRCIQVGLICVQDHAADRPTMSNVVLMLSREIELPKPREPTFTFQRMLDCDFQSQNYNDDVGSLNEVTISVMEAR</sequence>
<protein>
    <submittedName>
        <fullName evidence="1">Uncharacterized protein</fullName>
    </submittedName>
</protein>
<name>A0ACC0A7L9_CATRO</name>
<reference evidence="2" key="1">
    <citation type="journal article" date="2023" name="Nat. Plants">
        <title>Single-cell RNA sequencing provides a high-resolution roadmap for understanding the multicellular compartmentation of specialized metabolism.</title>
        <authorList>
            <person name="Sun S."/>
            <person name="Shen X."/>
            <person name="Li Y."/>
            <person name="Li Y."/>
            <person name="Wang S."/>
            <person name="Li R."/>
            <person name="Zhang H."/>
            <person name="Shen G."/>
            <person name="Guo B."/>
            <person name="Wei J."/>
            <person name="Xu J."/>
            <person name="St-Pierre B."/>
            <person name="Chen S."/>
            <person name="Sun C."/>
        </authorList>
    </citation>
    <scope>NUCLEOTIDE SEQUENCE [LARGE SCALE GENOMIC DNA]</scope>
</reference>
<comment type="caution">
    <text evidence="1">The sequence shown here is derived from an EMBL/GenBank/DDBJ whole genome shotgun (WGS) entry which is preliminary data.</text>
</comment>
<dbReference type="EMBL" id="CM044706">
    <property type="protein sequence ID" value="KAI5656908.1"/>
    <property type="molecule type" value="Genomic_DNA"/>
</dbReference>
<evidence type="ECO:0000313" key="2">
    <source>
        <dbReference type="Proteomes" id="UP001060085"/>
    </source>
</evidence>
<gene>
    <name evidence="1" type="ORF">M9H77_25701</name>
</gene>
<keyword evidence="2" id="KW-1185">Reference proteome</keyword>
<accession>A0ACC0A7L9</accession>
<organism evidence="1 2">
    <name type="scientific">Catharanthus roseus</name>
    <name type="common">Madagascar periwinkle</name>
    <name type="synonym">Vinca rosea</name>
    <dbReference type="NCBI Taxonomy" id="4058"/>
    <lineage>
        <taxon>Eukaryota</taxon>
        <taxon>Viridiplantae</taxon>
        <taxon>Streptophyta</taxon>
        <taxon>Embryophyta</taxon>
        <taxon>Tracheophyta</taxon>
        <taxon>Spermatophyta</taxon>
        <taxon>Magnoliopsida</taxon>
        <taxon>eudicotyledons</taxon>
        <taxon>Gunneridae</taxon>
        <taxon>Pentapetalae</taxon>
        <taxon>asterids</taxon>
        <taxon>lamiids</taxon>
        <taxon>Gentianales</taxon>
        <taxon>Apocynaceae</taxon>
        <taxon>Rauvolfioideae</taxon>
        <taxon>Vinceae</taxon>
        <taxon>Catharanthinae</taxon>
        <taxon>Catharanthus</taxon>
    </lineage>
</organism>